<dbReference type="EMBL" id="VSIV01000181">
    <property type="protein sequence ID" value="TYB33179.1"/>
    <property type="molecule type" value="Genomic_DNA"/>
</dbReference>
<evidence type="ECO:0000313" key="8">
    <source>
        <dbReference type="Proteomes" id="UP000323337"/>
    </source>
</evidence>
<dbReference type="Gene3D" id="3.90.180.10">
    <property type="entry name" value="Medium-chain alcohol dehydrogenases, catalytic domain"/>
    <property type="match status" value="1"/>
</dbReference>
<dbReference type="Proteomes" id="UP000323337">
    <property type="component" value="Unassembled WGS sequence"/>
</dbReference>
<comment type="caution">
    <text evidence="7">The sequence shown here is derived from an EMBL/GenBank/DDBJ whole genome shotgun (WGS) entry which is preliminary data.</text>
</comment>
<evidence type="ECO:0000313" key="7">
    <source>
        <dbReference type="EMBL" id="TYB33179.1"/>
    </source>
</evidence>
<keyword evidence="4" id="KW-0862">Zinc</keyword>
<dbReference type="InterPro" id="IPR013154">
    <property type="entry name" value="ADH-like_N"/>
</dbReference>
<keyword evidence="5" id="KW-0560">Oxidoreductase</keyword>
<dbReference type="PANTHER" id="PTHR42940">
    <property type="entry name" value="ALCOHOL DEHYDROGENASE 1-RELATED"/>
    <property type="match status" value="1"/>
</dbReference>
<dbReference type="GO" id="GO:0005737">
    <property type="term" value="C:cytoplasm"/>
    <property type="evidence" value="ECO:0007669"/>
    <property type="project" value="TreeGrafter"/>
</dbReference>
<feature type="domain" description="Alcohol dehydrogenase-like N-terminal" evidence="6">
    <location>
        <begin position="32"/>
        <end position="141"/>
    </location>
</feature>
<gene>
    <name evidence="7" type="ORF">FXF49_07685</name>
</gene>
<dbReference type="SUPFAM" id="SSF51735">
    <property type="entry name" value="NAD(P)-binding Rossmann-fold domains"/>
    <property type="match status" value="1"/>
</dbReference>
<dbReference type="InterPro" id="IPR036291">
    <property type="entry name" value="NAD(P)-bd_dom_sf"/>
</dbReference>
<organism evidence="7 8">
    <name type="scientific">Flexistipes sinusarabici</name>
    <dbReference type="NCBI Taxonomy" id="2352"/>
    <lineage>
        <taxon>Bacteria</taxon>
        <taxon>Pseudomonadati</taxon>
        <taxon>Deferribacterota</taxon>
        <taxon>Deferribacteres</taxon>
        <taxon>Deferribacterales</taxon>
        <taxon>Flexistipitaceae</taxon>
        <taxon>Flexistipes</taxon>
    </lineage>
</organism>
<comment type="cofactor">
    <cofactor evidence="1">
        <name>Zn(2+)</name>
        <dbReference type="ChEBI" id="CHEBI:29105"/>
    </cofactor>
</comment>
<dbReference type="GO" id="GO:0004022">
    <property type="term" value="F:alcohol dehydrogenase (NAD+) activity"/>
    <property type="evidence" value="ECO:0007669"/>
    <property type="project" value="TreeGrafter"/>
</dbReference>
<dbReference type="SUPFAM" id="SSF50129">
    <property type="entry name" value="GroES-like"/>
    <property type="match status" value="1"/>
</dbReference>
<dbReference type="CDD" id="cd08298">
    <property type="entry name" value="CAD2"/>
    <property type="match status" value="1"/>
</dbReference>
<comment type="similarity">
    <text evidence="2">Belongs to the zinc-containing alcohol dehydrogenase family.</text>
</comment>
<evidence type="ECO:0000256" key="4">
    <source>
        <dbReference type="ARBA" id="ARBA00022833"/>
    </source>
</evidence>
<evidence type="ECO:0000259" key="6">
    <source>
        <dbReference type="Pfam" id="PF08240"/>
    </source>
</evidence>
<dbReference type="Gene3D" id="3.40.50.720">
    <property type="entry name" value="NAD(P)-binding Rossmann-like Domain"/>
    <property type="match status" value="1"/>
</dbReference>
<sequence>MKAMVLERVTDLKQESEPLVLRDCPVPKPLNGEILIKIKACGVCHTELDEIEGRTRPPKLPVIPGHEIVGEVVEKSDSVTKFKKGDRAGVGWIYSACGDCFFCGNGLKNLCSDFKATGKDANGGYAEYMKVNEHFAVTIPDVYKDSQAAPLLCAGAVGYRSLKLARMENGQNLGFMGFGASAHLVLQLAKYLYPESRFFVFARSASQREFAKKLGAFWAGDIEDNPPEKCLSIIDTTPVYKTILAALLNIVPSGRVVVNAISKEEFDKEILMNLDYKNHLWMEKELKSVANVTPDDLQDFINIAAKAGIFPTVEEYPLEEANKALIEIKNGSSIGAKVLRLA</sequence>
<dbReference type="Pfam" id="PF08240">
    <property type="entry name" value="ADH_N"/>
    <property type="match status" value="1"/>
</dbReference>
<name>A0A5D0MQU6_FLESI</name>
<keyword evidence="3" id="KW-0479">Metal-binding</keyword>
<evidence type="ECO:0000256" key="3">
    <source>
        <dbReference type="ARBA" id="ARBA00022723"/>
    </source>
</evidence>
<dbReference type="AlphaFoldDB" id="A0A5D0MQU6"/>
<evidence type="ECO:0000256" key="2">
    <source>
        <dbReference type="ARBA" id="ARBA00008072"/>
    </source>
</evidence>
<dbReference type="InterPro" id="IPR014187">
    <property type="entry name" value="ADH_Zn_typ-2"/>
</dbReference>
<accession>A0A5D0MQU6</accession>
<dbReference type="RefSeq" id="WP_303701313.1">
    <property type="nucleotide sequence ID" value="NZ_VSIV01000181.1"/>
</dbReference>
<reference evidence="7 8" key="1">
    <citation type="submission" date="2019-08" db="EMBL/GenBank/DDBJ databases">
        <title>Genomic characterization of a novel candidate phylum (ARYD3) from a high temperature, high salinity tertiary oil reservoir in north central Oklahoma, USA.</title>
        <authorList>
            <person name="Youssef N.H."/>
            <person name="Yadav A."/>
            <person name="Elshahed M.S."/>
        </authorList>
    </citation>
    <scope>NUCLEOTIDE SEQUENCE [LARGE SCALE GENOMIC DNA]</scope>
    <source>
        <strain evidence="7">ARYD1</strain>
    </source>
</reference>
<protein>
    <submittedName>
        <fullName evidence="7">Zinc-dependent alcohol dehydrogenase family protein</fullName>
    </submittedName>
</protein>
<dbReference type="InterPro" id="IPR011032">
    <property type="entry name" value="GroES-like_sf"/>
</dbReference>
<dbReference type="PANTHER" id="PTHR42940:SF8">
    <property type="entry name" value="VACUOLAR PROTEIN SORTING-ASSOCIATED PROTEIN 11"/>
    <property type="match status" value="1"/>
</dbReference>
<dbReference type="GO" id="GO:0046872">
    <property type="term" value="F:metal ion binding"/>
    <property type="evidence" value="ECO:0007669"/>
    <property type="project" value="UniProtKB-KW"/>
</dbReference>
<evidence type="ECO:0000256" key="1">
    <source>
        <dbReference type="ARBA" id="ARBA00001947"/>
    </source>
</evidence>
<evidence type="ECO:0000256" key="5">
    <source>
        <dbReference type="ARBA" id="ARBA00023002"/>
    </source>
</evidence>
<proteinExistence type="inferred from homology"/>